<accession>A0ACD4P725</accession>
<organism evidence="1 2">
    <name type="scientific">Pseudomonas fortuita</name>
    <dbReference type="NCBI Taxonomy" id="3233375"/>
    <lineage>
        <taxon>Bacteria</taxon>
        <taxon>Pseudomonadati</taxon>
        <taxon>Pseudomonadota</taxon>
        <taxon>Gammaproteobacteria</taxon>
        <taxon>Pseudomonadales</taxon>
        <taxon>Pseudomonadaceae</taxon>
        <taxon>Pseudomonas</taxon>
    </lineage>
</organism>
<reference evidence="1" key="1">
    <citation type="journal article" date="2024" name="Int. J. Syst. Evol. Microbiol.">
        <title>Pseudomonas fortuita sp. nov., isolated from the endosphere of a wild yam.</title>
        <authorList>
            <person name="Carlier A."/>
            <person name="Beaumel M."/>
            <person name="Moreau S."/>
            <person name="Acar T."/>
            <person name="Sana T.G."/>
            <person name="Cnockaert M."/>
            <person name="Vandamme P."/>
        </authorList>
    </citation>
    <scope>NUCLEOTIDE SEQUENCE</scope>
    <source>
        <strain evidence="1">GMI12077</strain>
    </source>
</reference>
<dbReference type="EMBL" id="CP114035">
    <property type="protein sequence ID" value="WAP63121.1"/>
    <property type="molecule type" value="Genomic_DNA"/>
</dbReference>
<proteinExistence type="predicted"/>
<evidence type="ECO:0000313" key="2">
    <source>
        <dbReference type="Proteomes" id="UP001163982"/>
    </source>
</evidence>
<sequence length="199" mass="22137">MSPDEKVFKFLDALLPSAECVRFVERRLPCVVDIDIGMPSLRVPRLRVDGLLPSMIGIVVNPLATLNDPSLLSCLYKHLRDDALASDPDAINDLGWLWINGSRLSFDNVLARRLLRLAYVLGSGEAAFNLGEQAWHGRGMAVNHDLAACYYEHAYERGISCAGRALGRLYETRAKGHAPDFEQAAYWYRQAAESALFEG</sequence>
<name>A0ACD4P725_9PSED</name>
<evidence type="ECO:0000313" key="1">
    <source>
        <dbReference type="EMBL" id="WAP63121.1"/>
    </source>
</evidence>
<protein>
    <submittedName>
        <fullName evidence="1">Tetratricopeptide repeat protein</fullName>
    </submittedName>
</protein>
<gene>
    <name evidence="1" type="ORF">OZ911_25090</name>
</gene>
<keyword evidence="2" id="KW-1185">Reference proteome</keyword>
<dbReference type="Proteomes" id="UP001163982">
    <property type="component" value="Chromosome"/>
</dbReference>